<dbReference type="Gene3D" id="3.40.1440.10">
    <property type="entry name" value="GIY-YIG endonuclease"/>
    <property type="match status" value="1"/>
</dbReference>
<keyword evidence="3" id="KW-1185">Reference proteome</keyword>
<dbReference type="InterPro" id="IPR035901">
    <property type="entry name" value="GIY-YIG_endonuc_sf"/>
</dbReference>
<dbReference type="RefSeq" id="WP_100424193.1">
    <property type="nucleotide sequence ID" value="NZ_BOOX01000011.1"/>
</dbReference>
<name>A0A2M9CC69_9CELL</name>
<accession>A0A2M9CC69</accession>
<dbReference type="EMBL" id="PGFE01000007">
    <property type="protein sequence ID" value="PJJ68647.1"/>
    <property type="molecule type" value="Genomic_DNA"/>
</dbReference>
<dbReference type="PROSITE" id="PS50164">
    <property type="entry name" value="GIY_YIG"/>
    <property type="match status" value="1"/>
</dbReference>
<feature type="domain" description="GIY-YIG" evidence="1">
    <location>
        <begin position="183"/>
        <end position="278"/>
    </location>
</feature>
<proteinExistence type="predicted"/>
<dbReference type="InterPro" id="IPR000305">
    <property type="entry name" value="GIY-YIG_endonuc"/>
</dbReference>
<dbReference type="SUPFAM" id="SSF82771">
    <property type="entry name" value="GIY-YIG endonuclease"/>
    <property type="match status" value="1"/>
</dbReference>
<evidence type="ECO:0000259" key="1">
    <source>
        <dbReference type="PROSITE" id="PS50164"/>
    </source>
</evidence>
<evidence type="ECO:0000313" key="2">
    <source>
        <dbReference type="EMBL" id="PJJ68647.1"/>
    </source>
</evidence>
<dbReference type="Pfam" id="PF01541">
    <property type="entry name" value="GIY-YIG"/>
    <property type="match status" value="1"/>
</dbReference>
<comment type="caution">
    <text evidence="2">The sequence shown here is derived from an EMBL/GenBank/DDBJ whole genome shotgun (WGS) entry which is preliminary data.</text>
</comment>
<dbReference type="OrthoDB" id="89044at2"/>
<organism evidence="2 3">
    <name type="scientific">Sediminihabitans luteus</name>
    <dbReference type="NCBI Taxonomy" id="1138585"/>
    <lineage>
        <taxon>Bacteria</taxon>
        <taxon>Bacillati</taxon>
        <taxon>Actinomycetota</taxon>
        <taxon>Actinomycetes</taxon>
        <taxon>Micrococcales</taxon>
        <taxon>Cellulomonadaceae</taxon>
        <taxon>Sediminihabitans</taxon>
    </lineage>
</organism>
<gene>
    <name evidence="2" type="ORF">CLV28_3066</name>
</gene>
<dbReference type="AlphaFoldDB" id="A0A2M9CC69"/>
<dbReference type="CDD" id="cd10446">
    <property type="entry name" value="GIY-YIG_unchar_1"/>
    <property type="match status" value="1"/>
</dbReference>
<dbReference type="Proteomes" id="UP000231693">
    <property type="component" value="Unassembled WGS sequence"/>
</dbReference>
<reference evidence="2 3" key="1">
    <citation type="submission" date="2017-11" db="EMBL/GenBank/DDBJ databases">
        <title>Genomic Encyclopedia of Archaeal and Bacterial Type Strains, Phase II (KMG-II): From Individual Species to Whole Genera.</title>
        <authorList>
            <person name="Goeker M."/>
        </authorList>
    </citation>
    <scope>NUCLEOTIDE SEQUENCE [LARGE SCALE GENOMIC DNA]</scope>
    <source>
        <strain evidence="2 3">DSM 25478</strain>
    </source>
</reference>
<evidence type="ECO:0000313" key="3">
    <source>
        <dbReference type="Proteomes" id="UP000231693"/>
    </source>
</evidence>
<sequence length="279" mass="30621">MNPESTADERGVLNLGHLLDAAGIDPATVLAIRHTSRPGGLPARHVATPAEVFDYTRSQAFSPSSPPLWLLFWADGGTRSRLLWAYENHGAISEPDAIGERMFDLRPSQALSVFNDRLVVEWTGGAINWSRRGAAAASFPVVEIADPAAVPFPGYDRVLLTYGEMRDVVNDLRYAAWQTALEAVHGVYLISDKRTGKQYVGKADGGQRILGRWKDYASTGHGGDKGLVEIVGADATHRDDFVFSILRVFGPSTPQAEILEAESHYKQALLTRHWGYNHN</sequence>
<protein>
    <submittedName>
        <fullName evidence="2">GIY-YIG catalytic domain-containing protein</fullName>
    </submittedName>
</protein>